<accession>A0ABQ8RX96</accession>
<feature type="region of interest" description="Disordered" evidence="1">
    <location>
        <begin position="388"/>
        <end position="412"/>
    </location>
</feature>
<keyword evidence="3" id="KW-1185">Reference proteome</keyword>
<dbReference type="InterPro" id="IPR013083">
    <property type="entry name" value="Znf_RING/FYVE/PHD"/>
</dbReference>
<proteinExistence type="predicted"/>
<name>A0ABQ8RX96_PERAM</name>
<dbReference type="InterPro" id="IPR011011">
    <property type="entry name" value="Znf_FYVE_PHD"/>
</dbReference>
<dbReference type="EMBL" id="JAJSOF020000040">
    <property type="protein sequence ID" value="KAJ4426308.1"/>
    <property type="molecule type" value="Genomic_DNA"/>
</dbReference>
<dbReference type="SUPFAM" id="SSF57903">
    <property type="entry name" value="FYVE/PHD zinc finger"/>
    <property type="match status" value="1"/>
</dbReference>
<feature type="compositionally biased region" description="Basic and acidic residues" evidence="1">
    <location>
        <begin position="226"/>
        <end position="242"/>
    </location>
</feature>
<organism evidence="2 3">
    <name type="scientific">Periplaneta americana</name>
    <name type="common">American cockroach</name>
    <name type="synonym">Blatta americana</name>
    <dbReference type="NCBI Taxonomy" id="6978"/>
    <lineage>
        <taxon>Eukaryota</taxon>
        <taxon>Metazoa</taxon>
        <taxon>Ecdysozoa</taxon>
        <taxon>Arthropoda</taxon>
        <taxon>Hexapoda</taxon>
        <taxon>Insecta</taxon>
        <taxon>Pterygota</taxon>
        <taxon>Neoptera</taxon>
        <taxon>Polyneoptera</taxon>
        <taxon>Dictyoptera</taxon>
        <taxon>Blattodea</taxon>
        <taxon>Blattoidea</taxon>
        <taxon>Blattidae</taxon>
        <taxon>Blattinae</taxon>
        <taxon>Periplaneta</taxon>
    </lineage>
</organism>
<dbReference type="Proteomes" id="UP001148838">
    <property type="component" value="Unassembled WGS sequence"/>
</dbReference>
<feature type="compositionally biased region" description="Polar residues" evidence="1">
    <location>
        <begin position="199"/>
        <end position="209"/>
    </location>
</feature>
<evidence type="ECO:0000256" key="1">
    <source>
        <dbReference type="SAM" id="MobiDB-lite"/>
    </source>
</evidence>
<gene>
    <name evidence="2" type="ORF">ANN_27122</name>
</gene>
<reference evidence="2 3" key="1">
    <citation type="journal article" date="2022" name="Allergy">
        <title>Genome assembly and annotation of Periplaneta americana reveal a comprehensive cockroach allergen profile.</title>
        <authorList>
            <person name="Wang L."/>
            <person name="Xiong Q."/>
            <person name="Saelim N."/>
            <person name="Wang L."/>
            <person name="Nong W."/>
            <person name="Wan A.T."/>
            <person name="Shi M."/>
            <person name="Liu X."/>
            <person name="Cao Q."/>
            <person name="Hui J.H.L."/>
            <person name="Sookrung N."/>
            <person name="Leung T.F."/>
            <person name="Tungtrongchitr A."/>
            <person name="Tsui S.K.W."/>
        </authorList>
    </citation>
    <scope>NUCLEOTIDE SEQUENCE [LARGE SCALE GENOMIC DNA]</scope>
    <source>
        <strain evidence="2">PWHHKU_190912</strain>
    </source>
</reference>
<evidence type="ECO:0000313" key="3">
    <source>
        <dbReference type="Proteomes" id="UP001148838"/>
    </source>
</evidence>
<protein>
    <submittedName>
        <fullName evidence="2">Uncharacterized protein</fullName>
    </submittedName>
</protein>
<evidence type="ECO:0000313" key="2">
    <source>
        <dbReference type="EMBL" id="KAJ4426308.1"/>
    </source>
</evidence>
<comment type="caution">
    <text evidence="2">The sequence shown here is derived from an EMBL/GenBank/DDBJ whole genome shotgun (WGS) entry which is preliminary data.</text>
</comment>
<sequence>MTNNGGRLGDCATLVYPRTLPEAAVQNDLAELCRKCNNSSTNDGGSVECEGCENREHRKCAGLTQGEFDTLNRTNCRLIWLCEERKPRLKKIGSYEDRLHSIAKSMDETQEQIKIHLETILVGKIQEAVAKEMEKITGLVVLTKNDAQEREGVQGEQQSQPQRKKSSEQTNNQAQEVPRVPPIRGVKQQREQRKAAVVTSPSIANQRNAPDQAACTRPVSAPHNTATEDMKSQHRGERKEKCQPAISREDEENAENESRVTGAHTHVDGGTPYSTVVKKKAKIQGTKPPSVCTLKPAEHKMWLYVGKLHPETSSEDLTCFIKANEIREEIECEQLETKGKNRAFRVGIPLKYNDKINAPEAWPEGVLVRRYIFRRQRYGQVRLPSARLGEESRQLREQNEAHDRNSSGVDKE</sequence>
<feature type="region of interest" description="Disordered" evidence="1">
    <location>
        <begin position="148"/>
        <end position="272"/>
    </location>
</feature>
<dbReference type="Gene3D" id="3.30.40.10">
    <property type="entry name" value="Zinc/RING finger domain, C3HC4 (zinc finger)"/>
    <property type="match status" value="1"/>
</dbReference>